<organism evidence="2 3">
    <name type="scientific">Mesorhabditis spiculigera</name>
    <dbReference type="NCBI Taxonomy" id="96644"/>
    <lineage>
        <taxon>Eukaryota</taxon>
        <taxon>Metazoa</taxon>
        <taxon>Ecdysozoa</taxon>
        <taxon>Nematoda</taxon>
        <taxon>Chromadorea</taxon>
        <taxon>Rhabditida</taxon>
        <taxon>Rhabditina</taxon>
        <taxon>Rhabditomorpha</taxon>
        <taxon>Rhabditoidea</taxon>
        <taxon>Rhabditidae</taxon>
        <taxon>Mesorhabditinae</taxon>
        <taxon>Mesorhabditis</taxon>
    </lineage>
</organism>
<evidence type="ECO:0000313" key="2">
    <source>
        <dbReference type="EMBL" id="CAJ0584028.1"/>
    </source>
</evidence>
<gene>
    <name evidence="2" type="ORF">MSPICULIGERA_LOCUS22096</name>
</gene>
<proteinExistence type="predicted"/>
<accession>A0AA36G8N0</accession>
<evidence type="ECO:0000256" key="1">
    <source>
        <dbReference type="SAM" id="MobiDB-lite"/>
    </source>
</evidence>
<keyword evidence="3" id="KW-1185">Reference proteome</keyword>
<feature type="compositionally biased region" description="Low complexity" evidence="1">
    <location>
        <begin position="392"/>
        <end position="403"/>
    </location>
</feature>
<sequence length="554" mass="55207">MVWRAILFVTAFTVLASDGWLVPRIKRQTVVSSNAETSGNADTIETDAMAQHYKTADGTVGMNVSSAGNATGANSASIDNQATGQVSDTQLNATGNVGATGANSSSYSEINAAVYGNDSLLSNSQQGNAVGTGDTAVLANGGGQITQGGTGSVLGGSQIGTAGATGSENSLSEVISQQNLTWNTLLAQLVGNAVAQGLGNAQANIDLGSGNQENGIEVNGLISGWNDNGGEINAETHGNATLNNNNHDLNGQMSGSATGDGHSHIVGATNLQSNSSGVNNTISMFGDADAQTDPNGQSAIDLNSDSHIKNGEGGAGNVNLNASAIGGNKDIVGQNGAKVNDANGGTLAINYGSVNGNGTENSSGSVVLNTNYTADGDAKLESLADGNSISTNNQNSSLNVNNQADLNNTNGVDNHGLASAGGISSGENSNLTGSGQLVIDGSGTGGSSNMEAFGGGNGSSAAETNAALSLIDGGVPRNSSVQGSVSATGDKTSVHSISTVTDQNGVQTLNNYQHATSIASGSSSSSASNYAVLRKKRAVRRKTARLGPLFDMLF</sequence>
<name>A0AA36G8N0_9BILA</name>
<feature type="non-terminal residue" evidence="2">
    <location>
        <position position="554"/>
    </location>
</feature>
<feature type="region of interest" description="Disordered" evidence="1">
    <location>
        <begin position="385"/>
        <end position="459"/>
    </location>
</feature>
<feature type="compositionally biased region" description="Polar residues" evidence="1">
    <location>
        <begin position="425"/>
        <end position="435"/>
    </location>
</feature>
<evidence type="ECO:0000313" key="3">
    <source>
        <dbReference type="Proteomes" id="UP001177023"/>
    </source>
</evidence>
<dbReference type="EMBL" id="CATQJA010002665">
    <property type="protein sequence ID" value="CAJ0584028.1"/>
    <property type="molecule type" value="Genomic_DNA"/>
</dbReference>
<dbReference type="AlphaFoldDB" id="A0AA36G8N0"/>
<reference evidence="2" key="1">
    <citation type="submission" date="2023-06" db="EMBL/GenBank/DDBJ databases">
        <authorList>
            <person name="Delattre M."/>
        </authorList>
    </citation>
    <scope>NUCLEOTIDE SEQUENCE</scope>
    <source>
        <strain evidence="2">AF72</strain>
    </source>
</reference>
<comment type="caution">
    <text evidence="2">The sequence shown here is derived from an EMBL/GenBank/DDBJ whole genome shotgun (WGS) entry which is preliminary data.</text>
</comment>
<dbReference type="Proteomes" id="UP001177023">
    <property type="component" value="Unassembled WGS sequence"/>
</dbReference>
<protein>
    <submittedName>
        <fullName evidence="2">Uncharacterized protein</fullName>
    </submittedName>
</protein>